<evidence type="ECO:0000313" key="2">
    <source>
        <dbReference type="Proteomes" id="UP000775213"/>
    </source>
</evidence>
<dbReference type="EMBL" id="JAGFBR010000007">
    <property type="protein sequence ID" value="KAH0464633.1"/>
    <property type="molecule type" value="Genomic_DNA"/>
</dbReference>
<dbReference type="CDD" id="cd14733">
    <property type="entry name" value="BACK"/>
    <property type="match status" value="1"/>
</dbReference>
<organism evidence="1 2">
    <name type="scientific">Dendrobium chrysotoxum</name>
    <name type="common">Orchid</name>
    <dbReference type="NCBI Taxonomy" id="161865"/>
    <lineage>
        <taxon>Eukaryota</taxon>
        <taxon>Viridiplantae</taxon>
        <taxon>Streptophyta</taxon>
        <taxon>Embryophyta</taxon>
        <taxon>Tracheophyta</taxon>
        <taxon>Spermatophyta</taxon>
        <taxon>Magnoliopsida</taxon>
        <taxon>Liliopsida</taxon>
        <taxon>Asparagales</taxon>
        <taxon>Orchidaceae</taxon>
        <taxon>Epidendroideae</taxon>
        <taxon>Malaxideae</taxon>
        <taxon>Dendrobiinae</taxon>
        <taxon>Dendrobium</taxon>
    </lineage>
</organism>
<sequence length="74" mass="8634">MTSKVNNQNAIATYAFAHQHHVKQFIETALSSIIENISTLTEWEKFKELLEKDHKLVAEIFEAYLTRRVKTAEK</sequence>
<dbReference type="Gene3D" id="1.25.40.420">
    <property type="match status" value="1"/>
</dbReference>
<dbReference type="AlphaFoldDB" id="A0AAV7HAN7"/>
<comment type="caution">
    <text evidence="1">The sequence shown here is derived from an EMBL/GenBank/DDBJ whole genome shotgun (WGS) entry which is preliminary data.</text>
</comment>
<keyword evidence="2" id="KW-1185">Reference proteome</keyword>
<protein>
    <submittedName>
        <fullName evidence="1">Uncharacterized protein</fullName>
    </submittedName>
</protein>
<evidence type="ECO:0000313" key="1">
    <source>
        <dbReference type="EMBL" id="KAH0464633.1"/>
    </source>
</evidence>
<reference evidence="1 2" key="1">
    <citation type="journal article" date="2021" name="Hortic Res">
        <title>Chromosome-scale assembly of the Dendrobium chrysotoxum genome enhances the understanding of orchid evolution.</title>
        <authorList>
            <person name="Zhang Y."/>
            <person name="Zhang G.Q."/>
            <person name="Zhang D."/>
            <person name="Liu X.D."/>
            <person name="Xu X.Y."/>
            <person name="Sun W.H."/>
            <person name="Yu X."/>
            <person name="Zhu X."/>
            <person name="Wang Z.W."/>
            <person name="Zhao X."/>
            <person name="Zhong W.Y."/>
            <person name="Chen H."/>
            <person name="Yin W.L."/>
            <person name="Huang T."/>
            <person name="Niu S.C."/>
            <person name="Liu Z.J."/>
        </authorList>
    </citation>
    <scope>NUCLEOTIDE SEQUENCE [LARGE SCALE GENOMIC DNA]</scope>
    <source>
        <strain evidence="1">Lindl</strain>
    </source>
</reference>
<name>A0AAV7HAN7_DENCH</name>
<gene>
    <name evidence="1" type="ORF">IEQ34_007419</name>
</gene>
<dbReference type="Proteomes" id="UP000775213">
    <property type="component" value="Unassembled WGS sequence"/>
</dbReference>
<accession>A0AAV7HAN7</accession>
<proteinExistence type="predicted"/>